<proteinExistence type="predicted"/>
<keyword evidence="3" id="KW-1185">Reference proteome</keyword>
<organism evidence="2 3">
    <name type="scientific">Qipengyuania xiapuensis</name>
    <dbReference type="NCBI Taxonomy" id="2867236"/>
    <lineage>
        <taxon>Bacteria</taxon>
        <taxon>Pseudomonadati</taxon>
        <taxon>Pseudomonadota</taxon>
        <taxon>Alphaproteobacteria</taxon>
        <taxon>Sphingomonadales</taxon>
        <taxon>Erythrobacteraceae</taxon>
        <taxon>Qipengyuania</taxon>
    </lineage>
</organism>
<dbReference type="RefSeq" id="WP_221428669.1">
    <property type="nucleotide sequence ID" value="NZ_CP081296.1"/>
</dbReference>
<evidence type="ECO:0000313" key="3">
    <source>
        <dbReference type="Proteomes" id="UP000824300"/>
    </source>
</evidence>
<protein>
    <submittedName>
        <fullName evidence="2">Uncharacterized protein</fullName>
    </submittedName>
</protein>
<name>A0ABX8ZVF1_9SPHN</name>
<accession>A0ABX8ZVF1</accession>
<gene>
    <name evidence="2" type="ORF">K3162_02775</name>
</gene>
<sequence>MAMDLNELLHEHQAAVMRAAAAGDGAERDNHFAKVAEYAERVRALRKVEPMPDTPNKAEGPPTIIYGTYAGDDAQAESSPPVASWEDEGGAVRHPLTPLPEGIEMKLVREYRVGPYVYQDLDLAVAEHLRQLAAADHGTA</sequence>
<feature type="region of interest" description="Disordered" evidence="1">
    <location>
        <begin position="46"/>
        <end position="97"/>
    </location>
</feature>
<dbReference type="Proteomes" id="UP000824300">
    <property type="component" value="Chromosome"/>
</dbReference>
<dbReference type="EMBL" id="CP081296">
    <property type="protein sequence ID" value="QZD92980.1"/>
    <property type="molecule type" value="Genomic_DNA"/>
</dbReference>
<evidence type="ECO:0000256" key="1">
    <source>
        <dbReference type="SAM" id="MobiDB-lite"/>
    </source>
</evidence>
<evidence type="ECO:0000313" key="2">
    <source>
        <dbReference type="EMBL" id="QZD92980.1"/>
    </source>
</evidence>
<reference evidence="2 3" key="1">
    <citation type="submission" date="2021-08" db="EMBL/GenBank/DDBJ databases">
        <title>Comparative Genomics Analysis of the Genus Qipengyuania Reveals Extensive Genetic Diversity and Metabolic Versatility, Including the Description of Fifteen Novel Species.</title>
        <authorList>
            <person name="Liu Y."/>
        </authorList>
    </citation>
    <scope>NUCLEOTIDE SEQUENCE [LARGE SCALE GENOMIC DNA]</scope>
    <source>
        <strain evidence="2 3">1NDW3</strain>
    </source>
</reference>